<comment type="caution">
    <text evidence="3">The sequence shown here is derived from an EMBL/GenBank/DDBJ whole genome shotgun (WGS) entry which is preliminary data.</text>
</comment>
<evidence type="ECO:0000256" key="1">
    <source>
        <dbReference type="SAM" id="MobiDB-lite"/>
    </source>
</evidence>
<name>A0AAD6J2U3_DREDA</name>
<dbReference type="InterPro" id="IPR043519">
    <property type="entry name" value="NT_sf"/>
</dbReference>
<dbReference type="Pfam" id="PF04607">
    <property type="entry name" value="RelA_SpoT"/>
    <property type="match status" value="1"/>
</dbReference>
<proteinExistence type="predicted"/>
<evidence type="ECO:0000313" key="4">
    <source>
        <dbReference type="Proteomes" id="UP001221413"/>
    </source>
</evidence>
<dbReference type="Gene3D" id="3.30.460.10">
    <property type="entry name" value="Beta Polymerase, domain 2"/>
    <property type="match status" value="1"/>
</dbReference>
<evidence type="ECO:0000313" key="3">
    <source>
        <dbReference type="EMBL" id="KAJ6263503.1"/>
    </source>
</evidence>
<feature type="domain" description="RelA/SpoT" evidence="2">
    <location>
        <begin position="170"/>
        <end position="314"/>
    </location>
</feature>
<dbReference type="GO" id="GO:0015969">
    <property type="term" value="P:guanosine tetraphosphate metabolic process"/>
    <property type="evidence" value="ECO:0007669"/>
    <property type="project" value="InterPro"/>
</dbReference>
<feature type="region of interest" description="Disordered" evidence="1">
    <location>
        <begin position="236"/>
        <end position="259"/>
    </location>
</feature>
<dbReference type="PANTHER" id="PTHR41773">
    <property type="entry name" value="GTP PYROPHOSPHATASE-RELATED"/>
    <property type="match status" value="1"/>
</dbReference>
<accession>A0AAD6J2U3</accession>
<evidence type="ECO:0000259" key="2">
    <source>
        <dbReference type="SMART" id="SM00954"/>
    </source>
</evidence>
<dbReference type="InterPro" id="IPR007685">
    <property type="entry name" value="RelA_SpoT"/>
</dbReference>
<feature type="compositionally biased region" description="Basic and acidic residues" evidence="1">
    <location>
        <begin position="97"/>
        <end position="112"/>
    </location>
</feature>
<dbReference type="EMBL" id="JAQGDS010000002">
    <property type="protein sequence ID" value="KAJ6263503.1"/>
    <property type="molecule type" value="Genomic_DNA"/>
</dbReference>
<dbReference type="CDD" id="cd05399">
    <property type="entry name" value="NT_Rel-Spo_like"/>
    <property type="match status" value="1"/>
</dbReference>
<dbReference type="AlphaFoldDB" id="A0AAD6J2U3"/>
<sequence length="572" mass="64475">MANKPSHLSVASGDVAADQLNDAIADQSDAAIAEFIVYWREKKHLYSKAMEVSESVCRKLLADADENKSEQRRTQASANKSGHPPASNQERSRKRKRIDEDTSADKRNRIAEAEDEIEDPVPATVPASPELTQVRTGTTPALDYLEETPPPASARERKRRPGRIHAAISSRVKQNDRLMEKLQKRARSATEKPKYKTRDDILSDIVDLVGVRIALYFPGDSEEVGERINEHFDIVDSKGFPEKGNNDTSASDNKDPPRFGGYRAKHYRVRVKDDEMSEELKTIDPVVEIQVASVVMHAWAEVNHDLVYKALTTGEASEDEQKLLDVANGLALAGEGVLEQLQKATETRVTTLRKVFERHYELVAYLSKLGLTRAEMGEEWELEINLCLLRHLKIASAWELGLRTKTLGQLEPGSKSGGFFVLQHVLGELTSWSMDKEVDQERRKETLSKTSDVMDKIRYLQARLCLVGVQTHSDRGYWRGQVHANSLKSPEGVKNEWERLKRDGSAVFRVAVQLSRVVGIDGIFRDIVNELEPRYQNIQMDPGPSKSQVVQAQRMAGCKAPTRPLFRDDDEW</sequence>
<keyword evidence="4" id="KW-1185">Reference proteome</keyword>
<dbReference type="Proteomes" id="UP001221413">
    <property type="component" value="Unassembled WGS sequence"/>
</dbReference>
<reference evidence="3" key="1">
    <citation type="submission" date="2023-01" db="EMBL/GenBank/DDBJ databases">
        <title>The chitinases involved in constricting ring structure development in the nematode-trapping fungus Drechslerella dactyloides.</title>
        <authorList>
            <person name="Wang R."/>
            <person name="Zhang L."/>
            <person name="Tang P."/>
            <person name="Li S."/>
            <person name="Liang L."/>
        </authorList>
    </citation>
    <scope>NUCLEOTIDE SEQUENCE</scope>
    <source>
        <strain evidence="3">YMF1.00031</strain>
    </source>
</reference>
<feature type="region of interest" description="Disordered" evidence="1">
    <location>
        <begin position="65"/>
        <end position="161"/>
    </location>
</feature>
<dbReference type="SMART" id="SM00954">
    <property type="entry name" value="RelA_SpoT"/>
    <property type="match status" value="1"/>
</dbReference>
<feature type="compositionally biased region" description="Basic and acidic residues" evidence="1">
    <location>
        <begin position="236"/>
        <end position="245"/>
    </location>
</feature>
<dbReference type="SUPFAM" id="SSF81301">
    <property type="entry name" value="Nucleotidyltransferase"/>
    <property type="match status" value="1"/>
</dbReference>
<feature type="compositionally biased region" description="Polar residues" evidence="1">
    <location>
        <begin position="130"/>
        <end position="139"/>
    </location>
</feature>
<organism evidence="3 4">
    <name type="scientific">Drechslerella dactyloides</name>
    <name type="common">Nematode-trapping fungus</name>
    <name type="synonym">Arthrobotrys dactyloides</name>
    <dbReference type="NCBI Taxonomy" id="74499"/>
    <lineage>
        <taxon>Eukaryota</taxon>
        <taxon>Fungi</taxon>
        <taxon>Dikarya</taxon>
        <taxon>Ascomycota</taxon>
        <taxon>Pezizomycotina</taxon>
        <taxon>Orbiliomycetes</taxon>
        <taxon>Orbiliales</taxon>
        <taxon>Orbiliaceae</taxon>
        <taxon>Drechslerella</taxon>
    </lineage>
</organism>
<protein>
    <recommendedName>
        <fullName evidence="2">RelA/SpoT domain-containing protein</fullName>
    </recommendedName>
</protein>
<gene>
    <name evidence="3" type="ORF">Dda_2067</name>
</gene>
<dbReference type="PANTHER" id="PTHR41773:SF1">
    <property type="entry name" value="RELA_SPOT DOMAIN-CONTAINING PROTEIN"/>
    <property type="match status" value="1"/>
</dbReference>